<organism evidence="1 2">
    <name type="scientific">Entomophthora muscae</name>
    <dbReference type="NCBI Taxonomy" id="34485"/>
    <lineage>
        <taxon>Eukaryota</taxon>
        <taxon>Fungi</taxon>
        <taxon>Fungi incertae sedis</taxon>
        <taxon>Zoopagomycota</taxon>
        <taxon>Entomophthoromycotina</taxon>
        <taxon>Entomophthoromycetes</taxon>
        <taxon>Entomophthorales</taxon>
        <taxon>Entomophthoraceae</taxon>
        <taxon>Entomophthora</taxon>
    </lineage>
</organism>
<name>A0ACC2S032_9FUNG</name>
<accession>A0ACC2S032</accession>
<keyword evidence="2" id="KW-1185">Reference proteome</keyword>
<gene>
    <name evidence="1" type="ORF">DSO57_1002084</name>
</gene>
<sequence length="187" mass="19722">MDPHPTPRPSYLSAPDIPTDNTNMLFKLMMENFSLPKTQEMGPYLNPEPNSLRSASSGDQGFGCLQPINSIPVSKVNATPPGCESFPTPQSFVIKLPVPNDGSFPKVTTCNTGCLGSKISNPANEESPGPAPIQSDTSPTTPPYTIAPNDNLPAPDARNFPKISTCDTGGLLGKISKLSGIQPVRGS</sequence>
<protein>
    <submittedName>
        <fullName evidence="1">Uncharacterized protein</fullName>
    </submittedName>
</protein>
<comment type="caution">
    <text evidence="1">The sequence shown here is derived from an EMBL/GenBank/DDBJ whole genome shotgun (WGS) entry which is preliminary data.</text>
</comment>
<evidence type="ECO:0000313" key="2">
    <source>
        <dbReference type="Proteomes" id="UP001165960"/>
    </source>
</evidence>
<dbReference type="Proteomes" id="UP001165960">
    <property type="component" value="Unassembled WGS sequence"/>
</dbReference>
<proteinExistence type="predicted"/>
<dbReference type="EMBL" id="QTSX02006394">
    <property type="protein sequence ID" value="KAJ9055611.1"/>
    <property type="molecule type" value="Genomic_DNA"/>
</dbReference>
<evidence type="ECO:0000313" key="1">
    <source>
        <dbReference type="EMBL" id="KAJ9055611.1"/>
    </source>
</evidence>
<reference evidence="1" key="1">
    <citation type="submission" date="2022-04" db="EMBL/GenBank/DDBJ databases">
        <title>Genome of the entomopathogenic fungus Entomophthora muscae.</title>
        <authorList>
            <person name="Elya C."/>
            <person name="Lovett B.R."/>
            <person name="Lee E."/>
            <person name="Macias A.M."/>
            <person name="Hajek A.E."/>
            <person name="De Bivort B.L."/>
            <person name="Kasson M.T."/>
            <person name="De Fine Licht H.H."/>
            <person name="Stajich J.E."/>
        </authorList>
    </citation>
    <scope>NUCLEOTIDE SEQUENCE</scope>
    <source>
        <strain evidence="1">Berkeley</strain>
    </source>
</reference>